<dbReference type="Pfam" id="PF00112">
    <property type="entry name" value="Peptidase_C1"/>
    <property type="match status" value="1"/>
</dbReference>
<dbReference type="OrthoDB" id="28455at2759"/>
<comment type="caution">
    <text evidence="3">The sequence shown here is derived from an EMBL/GenBank/DDBJ whole genome shotgun (WGS) entry which is preliminary data.</text>
</comment>
<dbReference type="AlphaFoldDB" id="A0A833RDQ9"/>
<dbReference type="EMBL" id="SWLB01000007">
    <property type="protein sequence ID" value="KAF3336682.1"/>
    <property type="molecule type" value="Genomic_DNA"/>
</dbReference>
<gene>
    <name evidence="3" type="ORF">FCM35_KLT19268</name>
</gene>
<accession>A0A833RDQ9</accession>
<feature type="region of interest" description="Disordered" evidence="1">
    <location>
        <begin position="108"/>
        <end position="149"/>
    </location>
</feature>
<feature type="compositionally biased region" description="Basic and acidic residues" evidence="1">
    <location>
        <begin position="140"/>
        <end position="149"/>
    </location>
</feature>
<sequence length="188" mass="20467">MDLTVAQSASSLKPGAAPIIFLKSEIGVPQLAKNLNQNVSLSRHNLVVCLWFMCGDGCDGGYPIYACHIQLAATSLPITGTKKEVPKKASKIELESVAGMVATSTASGGKFDKKLPGERPPKHSGKHRKFLPNVEGKGMGSKEKQQTDKILNKLLSKSSHEILDVNKAVTMFNVKKEKQRKREKVSRN</sequence>
<dbReference type="GO" id="GO:0006508">
    <property type="term" value="P:proteolysis"/>
    <property type="evidence" value="ECO:0007669"/>
    <property type="project" value="InterPro"/>
</dbReference>
<dbReference type="GO" id="GO:0008234">
    <property type="term" value="F:cysteine-type peptidase activity"/>
    <property type="evidence" value="ECO:0007669"/>
    <property type="project" value="InterPro"/>
</dbReference>
<feature type="compositionally biased region" description="Basic and acidic residues" evidence="1">
    <location>
        <begin position="110"/>
        <end position="121"/>
    </location>
</feature>
<dbReference type="SUPFAM" id="SSF54001">
    <property type="entry name" value="Cysteine proteinases"/>
    <property type="match status" value="1"/>
</dbReference>
<organism evidence="3 4">
    <name type="scientific">Carex littledalei</name>
    <dbReference type="NCBI Taxonomy" id="544730"/>
    <lineage>
        <taxon>Eukaryota</taxon>
        <taxon>Viridiplantae</taxon>
        <taxon>Streptophyta</taxon>
        <taxon>Embryophyta</taxon>
        <taxon>Tracheophyta</taxon>
        <taxon>Spermatophyta</taxon>
        <taxon>Magnoliopsida</taxon>
        <taxon>Liliopsida</taxon>
        <taxon>Poales</taxon>
        <taxon>Cyperaceae</taxon>
        <taxon>Cyperoideae</taxon>
        <taxon>Cariceae</taxon>
        <taxon>Carex</taxon>
        <taxon>Carex subgen. Euthyceras</taxon>
    </lineage>
</organism>
<evidence type="ECO:0000256" key="1">
    <source>
        <dbReference type="SAM" id="MobiDB-lite"/>
    </source>
</evidence>
<evidence type="ECO:0000313" key="4">
    <source>
        <dbReference type="Proteomes" id="UP000623129"/>
    </source>
</evidence>
<proteinExistence type="predicted"/>
<feature type="domain" description="Peptidase C1A papain C-terminal" evidence="2">
    <location>
        <begin position="33"/>
        <end position="71"/>
    </location>
</feature>
<reference evidence="3" key="1">
    <citation type="submission" date="2020-01" db="EMBL/GenBank/DDBJ databases">
        <title>Genome sequence of Kobresia littledalei, the first chromosome-level genome in the family Cyperaceae.</title>
        <authorList>
            <person name="Qu G."/>
        </authorList>
    </citation>
    <scope>NUCLEOTIDE SEQUENCE</scope>
    <source>
        <strain evidence="3">C.B.Clarke</strain>
        <tissue evidence="3">Leaf</tissue>
    </source>
</reference>
<name>A0A833RDQ9_9POAL</name>
<dbReference type="InterPro" id="IPR038765">
    <property type="entry name" value="Papain-like_cys_pep_sf"/>
</dbReference>
<evidence type="ECO:0000313" key="3">
    <source>
        <dbReference type="EMBL" id="KAF3336682.1"/>
    </source>
</evidence>
<protein>
    <submittedName>
        <fullName evidence="3">Ribosome biogenesis regulatory protein</fullName>
    </submittedName>
</protein>
<dbReference type="Proteomes" id="UP000623129">
    <property type="component" value="Unassembled WGS sequence"/>
</dbReference>
<dbReference type="InterPro" id="IPR000668">
    <property type="entry name" value="Peptidase_C1A_C"/>
</dbReference>
<evidence type="ECO:0000259" key="2">
    <source>
        <dbReference type="Pfam" id="PF00112"/>
    </source>
</evidence>
<keyword evidence="4" id="KW-1185">Reference proteome</keyword>